<dbReference type="PANTHER" id="PTHR47027:SF26">
    <property type="entry name" value="REVERSE TRANSCRIPTASE DOMAIN-CONTAINING PROTEIN"/>
    <property type="match status" value="1"/>
</dbReference>
<organism evidence="1 2">
    <name type="scientific">Biomphalaria glabrata</name>
    <name type="common">Bloodfluke planorb</name>
    <name type="synonym">Freshwater snail</name>
    <dbReference type="NCBI Taxonomy" id="6526"/>
    <lineage>
        <taxon>Eukaryota</taxon>
        <taxon>Metazoa</taxon>
        <taxon>Spiralia</taxon>
        <taxon>Lophotrochozoa</taxon>
        <taxon>Mollusca</taxon>
        <taxon>Gastropoda</taxon>
        <taxon>Heterobranchia</taxon>
        <taxon>Euthyneura</taxon>
        <taxon>Panpulmonata</taxon>
        <taxon>Hygrophila</taxon>
        <taxon>Lymnaeoidea</taxon>
        <taxon>Planorbidae</taxon>
        <taxon>Biomphalaria</taxon>
    </lineage>
</organism>
<reference evidence="2" key="1">
    <citation type="submission" date="2025-08" db="UniProtKB">
        <authorList>
            <consortium name="RefSeq"/>
        </authorList>
    </citation>
    <scope>IDENTIFICATION</scope>
</reference>
<dbReference type="OrthoDB" id="6143822at2759"/>
<accession>A0A9W3A8M4</accession>
<dbReference type="PANTHER" id="PTHR47027">
    <property type="entry name" value="REVERSE TRANSCRIPTASE DOMAIN-CONTAINING PROTEIN"/>
    <property type="match status" value="1"/>
</dbReference>
<dbReference type="RefSeq" id="XP_055883508.1">
    <property type="nucleotide sequence ID" value="XM_056027533.1"/>
</dbReference>
<proteinExistence type="predicted"/>
<protein>
    <submittedName>
        <fullName evidence="2">Uncharacterized protein LOC129925936</fullName>
    </submittedName>
</protein>
<dbReference type="AlphaFoldDB" id="A0A9W3A8M4"/>
<evidence type="ECO:0000313" key="2">
    <source>
        <dbReference type="RefSeq" id="XP_055883508.1"/>
    </source>
</evidence>
<sequence>MVRQFQDNMQARVQDSGDYSKPFPVSNGVKQGCVLAPTLFSIIFTAMPKDAFCTESIGAGLRYRTHASIYGAQRLKARTKVKYGYIRNLLFANACKNFGLTINVKKKCCTNLLEINLSQNQPFL</sequence>
<name>A0A9W3A8M4_BIOGL</name>
<keyword evidence="1" id="KW-1185">Reference proteome</keyword>
<evidence type="ECO:0000313" key="1">
    <source>
        <dbReference type="Proteomes" id="UP001165740"/>
    </source>
</evidence>
<gene>
    <name evidence="2" type="primary">LOC129925936</name>
</gene>
<dbReference type="Proteomes" id="UP001165740">
    <property type="component" value="Chromosome 4"/>
</dbReference>
<dbReference type="GeneID" id="129925936"/>